<evidence type="ECO:0000313" key="2">
    <source>
        <dbReference type="Proteomes" id="UP000696573"/>
    </source>
</evidence>
<evidence type="ECO:0000313" key="1">
    <source>
        <dbReference type="EMBL" id="CAH0031599.1"/>
    </source>
</evidence>
<gene>
    <name evidence="1" type="ORF">CRHIZ90672A_00014401</name>
</gene>
<name>A0A9N9YUZ7_9HYPO</name>
<keyword evidence="2" id="KW-1185">Reference proteome</keyword>
<comment type="caution">
    <text evidence="1">The sequence shown here is derived from an EMBL/GenBank/DDBJ whole genome shotgun (WGS) entry which is preliminary data.</text>
</comment>
<dbReference type="EMBL" id="CABFNQ020000743">
    <property type="protein sequence ID" value="CAH0031599.1"/>
    <property type="molecule type" value="Genomic_DNA"/>
</dbReference>
<protein>
    <submittedName>
        <fullName evidence="1">Uncharacterized protein</fullName>
    </submittedName>
</protein>
<dbReference type="Proteomes" id="UP000696573">
    <property type="component" value="Unassembled WGS sequence"/>
</dbReference>
<proteinExistence type="predicted"/>
<reference evidence="1" key="1">
    <citation type="submission" date="2021-10" db="EMBL/GenBank/DDBJ databases">
        <authorList>
            <person name="Piombo E."/>
        </authorList>
    </citation>
    <scope>NUCLEOTIDE SEQUENCE</scope>
</reference>
<sequence>MERRLLIVILDFNVSPIHKQQISHQLAPVLGCDQEWRPTATIPQFMTLSVFNNVIDGSMRPKPLSPGVYHQRLADCPNLIRLTRNCISFRWTVEAVRAWCPQKRAA</sequence>
<accession>A0A9N9YUZ7</accession>
<dbReference type="AlphaFoldDB" id="A0A9N9YUZ7"/>
<organism evidence="1 2">
    <name type="scientific">Clonostachys rhizophaga</name>
    <dbReference type="NCBI Taxonomy" id="160324"/>
    <lineage>
        <taxon>Eukaryota</taxon>
        <taxon>Fungi</taxon>
        <taxon>Dikarya</taxon>
        <taxon>Ascomycota</taxon>
        <taxon>Pezizomycotina</taxon>
        <taxon>Sordariomycetes</taxon>
        <taxon>Hypocreomycetidae</taxon>
        <taxon>Hypocreales</taxon>
        <taxon>Bionectriaceae</taxon>
        <taxon>Clonostachys</taxon>
    </lineage>
</organism>